<keyword evidence="3" id="KW-0694">RNA-binding</keyword>
<dbReference type="EMBL" id="BMAO01030737">
    <property type="protein sequence ID" value="GFQ70023.1"/>
    <property type="molecule type" value="Genomic_DNA"/>
</dbReference>
<feature type="compositionally biased region" description="Polar residues" evidence="6">
    <location>
        <begin position="879"/>
        <end position="892"/>
    </location>
</feature>
<keyword evidence="4" id="KW-0648">Protein biosynthesis</keyword>
<gene>
    <name evidence="8" type="primary">EIF3A</name>
    <name evidence="8" type="ORF">TNCT_511141</name>
</gene>
<dbReference type="GO" id="GO:0043614">
    <property type="term" value="C:multi-eIF complex"/>
    <property type="evidence" value="ECO:0007669"/>
    <property type="project" value="TreeGrafter"/>
</dbReference>
<evidence type="ECO:0000256" key="4">
    <source>
        <dbReference type="ARBA" id="ARBA00022917"/>
    </source>
</evidence>
<keyword evidence="9" id="KW-1185">Reference proteome</keyword>
<dbReference type="Gene3D" id="4.10.860.10">
    <property type="entry name" value="UVR domain"/>
    <property type="match status" value="1"/>
</dbReference>
<evidence type="ECO:0000313" key="9">
    <source>
        <dbReference type="Proteomes" id="UP000887116"/>
    </source>
</evidence>
<accession>A0A8X6KF35</accession>
<dbReference type="GO" id="GO:0001732">
    <property type="term" value="P:formation of cytoplasmic translation initiation complex"/>
    <property type="evidence" value="ECO:0007669"/>
    <property type="project" value="TreeGrafter"/>
</dbReference>
<evidence type="ECO:0000256" key="5">
    <source>
        <dbReference type="SAM" id="Coils"/>
    </source>
</evidence>
<evidence type="ECO:0000256" key="3">
    <source>
        <dbReference type="ARBA" id="ARBA00022884"/>
    </source>
</evidence>
<dbReference type="SMART" id="SM00088">
    <property type="entry name" value="PINT"/>
    <property type="match status" value="1"/>
</dbReference>
<dbReference type="InterPro" id="IPR000717">
    <property type="entry name" value="PCI_dom"/>
</dbReference>
<dbReference type="GO" id="GO:0071541">
    <property type="term" value="C:eukaryotic translation initiation factor 3 complex, eIF3m"/>
    <property type="evidence" value="ECO:0007669"/>
    <property type="project" value="TreeGrafter"/>
</dbReference>
<feature type="coiled-coil region" evidence="5">
    <location>
        <begin position="763"/>
        <end position="796"/>
    </location>
</feature>
<dbReference type="GO" id="GO:0002188">
    <property type="term" value="P:translation reinitiation"/>
    <property type="evidence" value="ECO:0007669"/>
    <property type="project" value="TreeGrafter"/>
</dbReference>
<evidence type="ECO:0000259" key="7">
    <source>
        <dbReference type="PROSITE" id="PS50250"/>
    </source>
</evidence>
<sequence>MSNLCHNPENALKRANALLELGKQDEAIDCLYDALKNRKNRMFKHIHESIINKLLEMCVERRFSGVAKDGLFLYRIICQGVNIKSWEDAVKNLLFLVENKIESCLKELQMPLTNFNSLDRTLTPESLMKLSNSEEVNINFNKIILLTWIKFMWECYRICLELLRNSQTEKIYHYIVHKAFKFCLKYFRKTEFRKLCNLLRIHIGHLQKRYSQLFANICDSEVNVLCLETGILELDTALELELWSEAFKAVEDIHLLINFVKKPNSKAMAIYYEKLSLVFWKANDLLYHAAALFRFFLLSRDVKKNFSHEISALSSRVVLAVLSTPFAANNPTIDLVVENDLSLIEKKHRLLSSLLNFPNKPTRTALIKEIKRYNILQASPPEIQNLFHMLENEVDPLNISTKLLHFTNALNEIGNPVALNQYLAPLFNVSTIRLLSQLSKIYETITLNKLMSLVPFEDKCFVERLIIESARRYHIPVRIDHIHQCLRFNYGLNLFLNKNALDGPETDQLPENQNVNYLSQLHLSLNKVNQFIRPNYLKLKNNATLIKLKEQYLLEQNADRKRILERKKMIERHKEMLESIRLKKEEEERKMIIEKQLKHEAVERERLLKEAKERAYQKQILQEEEIKRQIFQEKMETLKRSELGQIIEKLELNELTQVDPESLLTKHIEYVKREKKEFLRRLRKQEKTIFHMERAKRMEEIPLLKLEYEKEKVEGRERWENDEKCRIQKFCEERSHILQNRNRMLAMKDDLAEFIKRVKERTRSEHEQNLESFFQNLEKEREKRLLERAMQRKIQRRNAWIQDQNLQFKKKKEPKRFNRNHTQEAANSSKTVRENSPTKFSRHEYTQESQYKFNRSLSYIEHQNRLYKSNSKNEAKSPTKYTSVKTSANNQPMKGYNLQKPVICKNSDSSTQNIQPRYQILKRDEISSGRTLKEYSVSSWQKRTNSSCDIVYVNKSNCDFSRFPSPLTEQSTITEKTIEKSVLKQNSKGLNDQEYFEPESSKNKGLSSDSSISQKESTFEHHSTDRTPNNEYDESHRINFVKKQKYDIRRSCTPWAKLSRKDNTNDRT</sequence>
<protein>
    <submittedName>
        <fullName evidence="8">Eukaryotic translation initiation factor 3 subunit A</fullName>
    </submittedName>
</protein>
<evidence type="ECO:0000256" key="1">
    <source>
        <dbReference type="ARBA" id="ARBA00022490"/>
    </source>
</evidence>
<comment type="caution">
    <text evidence="8">The sequence shown here is derived from an EMBL/GenBank/DDBJ whole genome shotgun (WGS) entry which is preliminary data.</text>
</comment>
<evidence type="ECO:0000256" key="2">
    <source>
        <dbReference type="ARBA" id="ARBA00022540"/>
    </source>
</evidence>
<dbReference type="GO" id="GO:0071540">
    <property type="term" value="C:eukaryotic translation initiation factor 3 complex, eIF3e"/>
    <property type="evidence" value="ECO:0007669"/>
    <property type="project" value="TreeGrafter"/>
</dbReference>
<keyword evidence="2 8" id="KW-0396">Initiation factor</keyword>
<evidence type="ECO:0000256" key="6">
    <source>
        <dbReference type="SAM" id="MobiDB-lite"/>
    </source>
</evidence>
<dbReference type="PROSITE" id="PS50250">
    <property type="entry name" value="PCI"/>
    <property type="match status" value="1"/>
</dbReference>
<proteinExistence type="predicted"/>
<dbReference type="AlphaFoldDB" id="A0A8X6KF35"/>
<dbReference type="GO" id="GO:0003743">
    <property type="term" value="F:translation initiation factor activity"/>
    <property type="evidence" value="ECO:0007669"/>
    <property type="project" value="UniProtKB-KW"/>
</dbReference>
<feature type="region of interest" description="Disordered" evidence="6">
    <location>
        <begin position="867"/>
        <end position="895"/>
    </location>
</feature>
<feature type="compositionally biased region" description="Low complexity" evidence="6">
    <location>
        <begin position="1003"/>
        <end position="1013"/>
    </location>
</feature>
<evidence type="ECO:0000313" key="8">
    <source>
        <dbReference type="EMBL" id="GFQ70023.1"/>
    </source>
</evidence>
<feature type="domain" description="PCI" evidence="7">
    <location>
        <begin position="313"/>
        <end position="493"/>
    </location>
</feature>
<dbReference type="Gene3D" id="1.25.40.860">
    <property type="match status" value="2"/>
</dbReference>
<feature type="compositionally biased region" description="Polar residues" evidence="6">
    <location>
        <begin position="823"/>
        <end position="839"/>
    </location>
</feature>
<dbReference type="Pfam" id="PF22591">
    <property type="entry name" value="eIF3a_PCI_TPR-like"/>
    <property type="match status" value="1"/>
</dbReference>
<dbReference type="PANTHER" id="PTHR14005:SF0">
    <property type="entry name" value="EUKARYOTIC TRANSLATION INITIATION FACTOR 3 SUBUNIT A"/>
    <property type="match status" value="1"/>
</dbReference>
<feature type="region of interest" description="Disordered" evidence="6">
    <location>
        <begin position="989"/>
        <end position="1040"/>
    </location>
</feature>
<organism evidence="8 9">
    <name type="scientific">Trichonephila clavata</name>
    <name type="common">Joro spider</name>
    <name type="synonym">Nephila clavata</name>
    <dbReference type="NCBI Taxonomy" id="2740835"/>
    <lineage>
        <taxon>Eukaryota</taxon>
        <taxon>Metazoa</taxon>
        <taxon>Ecdysozoa</taxon>
        <taxon>Arthropoda</taxon>
        <taxon>Chelicerata</taxon>
        <taxon>Arachnida</taxon>
        <taxon>Araneae</taxon>
        <taxon>Araneomorphae</taxon>
        <taxon>Entelegynae</taxon>
        <taxon>Araneoidea</taxon>
        <taxon>Nephilidae</taxon>
        <taxon>Trichonephila</taxon>
    </lineage>
</organism>
<dbReference type="GO" id="GO:0003729">
    <property type="term" value="F:mRNA binding"/>
    <property type="evidence" value="ECO:0007669"/>
    <property type="project" value="TreeGrafter"/>
</dbReference>
<reference evidence="8" key="1">
    <citation type="submission" date="2020-07" db="EMBL/GenBank/DDBJ databases">
        <title>Multicomponent nature underlies the extraordinary mechanical properties of spider dragline silk.</title>
        <authorList>
            <person name="Kono N."/>
            <person name="Nakamura H."/>
            <person name="Mori M."/>
            <person name="Yoshida Y."/>
            <person name="Ohtoshi R."/>
            <person name="Malay A.D."/>
            <person name="Moran D.A.P."/>
            <person name="Tomita M."/>
            <person name="Numata K."/>
            <person name="Arakawa K."/>
        </authorList>
    </citation>
    <scope>NUCLEOTIDE SEQUENCE</scope>
</reference>
<name>A0A8X6KF35_TRICU</name>
<dbReference type="Proteomes" id="UP000887116">
    <property type="component" value="Unassembled WGS sequence"/>
</dbReference>
<dbReference type="PANTHER" id="PTHR14005">
    <property type="entry name" value="EUKARYOTIC TRANSLATION INITIATION FACTOR 3, THETA SUBUNIT"/>
    <property type="match status" value="1"/>
</dbReference>
<keyword evidence="5" id="KW-0175">Coiled coil</keyword>
<dbReference type="InterPro" id="IPR027512">
    <property type="entry name" value="EIF3A"/>
</dbReference>
<dbReference type="OrthoDB" id="6426859at2759"/>
<dbReference type="InterPro" id="IPR054711">
    <property type="entry name" value="eIF3a_PCI_TPR-like"/>
</dbReference>
<keyword evidence="1" id="KW-0963">Cytoplasm</keyword>
<dbReference type="Pfam" id="PF01399">
    <property type="entry name" value="PCI"/>
    <property type="match status" value="1"/>
</dbReference>
<feature type="region of interest" description="Disordered" evidence="6">
    <location>
        <begin position="813"/>
        <end position="847"/>
    </location>
</feature>
<feature type="coiled-coil region" evidence="5">
    <location>
        <begin position="570"/>
        <end position="641"/>
    </location>
</feature>